<dbReference type="AlphaFoldDB" id="A0AAN1WK04"/>
<evidence type="ECO:0000256" key="3">
    <source>
        <dbReference type="ARBA" id="ARBA00023237"/>
    </source>
</evidence>
<dbReference type="GO" id="GO:0009306">
    <property type="term" value="P:protein secretion"/>
    <property type="evidence" value="ECO:0007669"/>
    <property type="project" value="InterPro"/>
</dbReference>
<dbReference type="GO" id="GO:0009297">
    <property type="term" value="P:pilus assembly"/>
    <property type="evidence" value="ECO:0007669"/>
    <property type="project" value="InterPro"/>
</dbReference>
<dbReference type="Pfam" id="PF07655">
    <property type="entry name" value="Secretin_N_2"/>
    <property type="match status" value="1"/>
</dbReference>
<organism evidence="5 6">
    <name type="scientific">Marinagarivorans cellulosilyticus</name>
    <dbReference type="NCBI Taxonomy" id="2721545"/>
    <lineage>
        <taxon>Bacteria</taxon>
        <taxon>Pseudomonadati</taxon>
        <taxon>Pseudomonadota</taxon>
        <taxon>Gammaproteobacteria</taxon>
        <taxon>Cellvibrionales</taxon>
        <taxon>Cellvibrionaceae</taxon>
        <taxon>Marinagarivorans</taxon>
    </lineage>
</organism>
<protein>
    <submittedName>
        <fullName evidence="5">MSHA biogenesis protein MshL</fullName>
    </submittedName>
</protein>
<dbReference type="GO" id="GO:0019867">
    <property type="term" value="C:outer membrane"/>
    <property type="evidence" value="ECO:0007669"/>
    <property type="project" value="InterPro"/>
</dbReference>
<keyword evidence="1" id="KW-0813">Transport</keyword>
<dbReference type="InterPro" id="IPR011662">
    <property type="entry name" value="Secretin/TonB_short_N"/>
</dbReference>
<dbReference type="InterPro" id="IPR004846">
    <property type="entry name" value="T2SS/T3SS_dom"/>
</dbReference>
<evidence type="ECO:0000259" key="4">
    <source>
        <dbReference type="SMART" id="SM00965"/>
    </source>
</evidence>
<keyword evidence="2" id="KW-0472">Membrane</keyword>
<feature type="domain" description="Secretin/TonB short N-terminal" evidence="4">
    <location>
        <begin position="93"/>
        <end position="141"/>
    </location>
</feature>
<dbReference type="Proteomes" id="UP001320119">
    <property type="component" value="Chromosome"/>
</dbReference>
<dbReference type="PRINTS" id="PR00811">
    <property type="entry name" value="BCTERIALGSPD"/>
</dbReference>
<dbReference type="Gene3D" id="3.30.1370.130">
    <property type="match status" value="1"/>
</dbReference>
<dbReference type="NCBIfam" id="TIGR02519">
    <property type="entry name" value="pilus_MshL"/>
    <property type="match status" value="1"/>
</dbReference>
<dbReference type="KEGG" id="marq:MARGE09_P3211"/>
<proteinExistence type="predicted"/>
<evidence type="ECO:0000256" key="1">
    <source>
        <dbReference type="ARBA" id="ARBA00022448"/>
    </source>
</evidence>
<dbReference type="Pfam" id="PF00263">
    <property type="entry name" value="Secretin"/>
    <property type="match status" value="1"/>
</dbReference>
<dbReference type="InterPro" id="IPR050810">
    <property type="entry name" value="Bact_Secretion_Sys_Channel"/>
</dbReference>
<dbReference type="SMART" id="SM00965">
    <property type="entry name" value="STN"/>
    <property type="match status" value="1"/>
</dbReference>
<sequence length="533" mass="58296">MNIQIIIIRSLVVAGVALMLSSCARINGELIAEREMENVVESRQAPKSQALGPANIENKLAHVKKEQLKRFNISVTNLPAKTFFLSLVSDAGVNVVADPEVNGSISLELKNVTVNEVLKITRDVYGYEFSYDEGTYIIYPRKLRTQIFDVDYLNIMRDGSTETSVAISAISASGGGDDAAAAQSNAGGGQNTSGTKIVTTSATDYWANLETTLNAIVGSSDGRSVIVNPHASIIVVKALPKELNQVRRFLDRAQINVTRQIILETKILEVTLSDDYEAGINWEQLGNQHSYAKNVSSFDSTPNIQGVVENGELFSSVVVVNDIFRLLAFLETQGSVQVLSSPRVSTVNNQKAMIRVGTDEFFVTGVKSNTTASAATTTTSPEIELTSFFSGISLDVTPQISADGAVVLHVHPLVSTVEDQQKVFTIGSDEYDLPLALREIRESDSIVRAHSGEVVVLGGLMQETTVQSDGKRPLLGDIPVLNMFFRTKNDRKTKKELVILMRPVVVDDSTWKNDIEGSQRRFQKIGHEFRLQE</sequence>
<dbReference type="InterPro" id="IPR001775">
    <property type="entry name" value="GspD/PilQ"/>
</dbReference>
<dbReference type="InterPro" id="IPR011514">
    <property type="entry name" value="Secretin_N_2"/>
</dbReference>
<dbReference type="RefSeq" id="WP_236983833.1">
    <property type="nucleotide sequence ID" value="NZ_AP023086.1"/>
</dbReference>
<accession>A0AAN1WK04</accession>
<evidence type="ECO:0000313" key="5">
    <source>
        <dbReference type="EMBL" id="BCD99010.1"/>
    </source>
</evidence>
<evidence type="ECO:0000256" key="2">
    <source>
        <dbReference type="ARBA" id="ARBA00023136"/>
    </source>
</evidence>
<dbReference type="EMBL" id="AP023086">
    <property type="protein sequence ID" value="BCD99010.1"/>
    <property type="molecule type" value="Genomic_DNA"/>
</dbReference>
<gene>
    <name evidence="5" type="ORF">MARGE09_P3211</name>
</gene>
<keyword evidence="3" id="KW-0998">Cell outer membrane</keyword>
<dbReference type="PANTHER" id="PTHR30332:SF17">
    <property type="entry name" value="TYPE IV PILIATION SYSTEM PROTEIN DR_0774-RELATED"/>
    <property type="match status" value="1"/>
</dbReference>
<evidence type="ECO:0000313" key="6">
    <source>
        <dbReference type="Proteomes" id="UP001320119"/>
    </source>
</evidence>
<dbReference type="GO" id="GO:0015627">
    <property type="term" value="C:type II protein secretion system complex"/>
    <property type="evidence" value="ECO:0007669"/>
    <property type="project" value="TreeGrafter"/>
</dbReference>
<keyword evidence="6" id="KW-1185">Reference proteome</keyword>
<reference evidence="5 6" key="1">
    <citation type="journal article" date="2022" name="IScience">
        <title>An ultrasensitive nanofiber-based assay for enzymatic hydrolysis and deep-sea microbial degradation of cellulose.</title>
        <authorList>
            <person name="Tsudome M."/>
            <person name="Tachioka M."/>
            <person name="Miyazaki M."/>
            <person name="Uchimura K."/>
            <person name="Tsuda M."/>
            <person name="Takaki Y."/>
            <person name="Deguchi S."/>
        </authorList>
    </citation>
    <scope>NUCLEOTIDE SEQUENCE [LARGE SCALE GENOMIC DNA]</scope>
    <source>
        <strain evidence="5 6">GE09</strain>
    </source>
</reference>
<name>A0AAN1WK04_9GAMM</name>
<dbReference type="InterPro" id="IPR013358">
    <property type="entry name" value="Pilus_biogenesis_MshL"/>
</dbReference>
<dbReference type="PANTHER" id="PTHR30332">
    <property type="entry name" value="PROBABLE GENERAL SECRETION PATHWAY PROTEIN D"/>
    <property type="match status" value="1"/>
</dbReference>